<reference evidence="2" key="1">
    <citation type="journal article" date="2020" name="Stud. Mycol.">
        <title>101 Dothideomycetes genomes: a test case for predicting lifestyles and emergence of pathogens.</title>
        <authorList>
            <person name="Haridas S."/>
            <person name="Albert R."/>
            <person name="Binder M."/>
            <person name="Bloem J."/>
            <person name="Labutti K."/>
            <person name="Salamov A."/>
            <person name="Andreopoulos B."/>
            <person name="Baker S."/>
            <person name="Barry K."/>
            <person name="Bills G."/>
            <person name="Bluhm B."/>
            <person name="Cannon C."/>
            <person name="Castanera R."/>
            <person name="Culley D."/>
            <person name="Daum C."/>
            <person name="Ezra D."/>
            <person name="Gonzalez J."/>
            <person name="Henrissat B."/>
            <person name="Kuo A."/>
            <person name="Liang C."/>
            <person name="Lipzen A."/>
            <person name="Lutzoni F."/>
            <person name="Magnuson J."/>
            <person name="Mondo S."/>
            <person name="Nolan M."/>
            <person name="Ohm R."/>
            <person name="Pangilinan J."/>
            <person name="Park H.-J."/>
            <person name="Ramirez L."/>
            <person name="Alfaro M."/>
            <person name="Sun H."/>
            <person name="Tritt A."/>
            <person name="Yoshinaga Y."/>
            <person name="Zwiers L.-H."/>
            <person name="Turgeon B."/>
            <person name="Goodwin S."/>
            <person name="Spatafora J."/>
            <person name="Crous P."/>
            <person name="Grigoriev I."/>
        </authorList>
    </citation>
    <scope>NUCLEOTIDE SEQUENCE</scope>
    <source>
        <strain evidence="2">ATCC 74209</strain>
    </source>
</reference>
<comment type="caution">
    <text evidence="2">The sequence shown here is derived from an EMBL/GenBank/DDBJ whole genome shotgun (WGS) entry which is preliminary data.</text>
</comment>
<dbReference type="EMBL" id="ML994009">
    <property type="protein sequence ID" value="KAF2200705.1"/>
    <property type="molecule type" value="Genomic_DNA"/>
</dbReference>
<accession>A0A9P4MYA4</accession>
<dbReference type="Proteomes" id="UP000799536">
    <property type="component" value="Unassembled WGS sequence"/>
</dbReference>
<feature type="region of interest" description="Disordered" evidence="1">
    <location>
        <begin position="68"/>
        <end position="131"/>
    </location>
</feature>
<gene>
    <name evidence="2" type="ORF">GQ43DRAFT_63358</name>
</gene>
<proteinExistence type="predicted"/>
<evidence type="ECO:0000313" key="2">
    <source>
        <dbReference type="EMBL" id="KAF2200705.1"/>
    </source>
</evidence>
<dbReference type="AlphaFoldDB" id="A0A9P4MYA4"/>
<dbReference type="OrthoDB" id="2590867at2759"/>
<evidence type="ECO:0000313" key="3">
    <source>
        <dbReference type="Proteomes" id="UP000799536"/>
    </source>
</evidence>
<keyword evidence="3" id="KW-1185">Reference proteome</keyword>
<sequence length="131" mass="14453">MSLLFVTLTNYLGNPNQDPSIRWAHQGGLPGELPRNFTRRGTDPSAFNNSPFLPPRRLSHEALPLQYYDDDLPGSQQASHSSPIDAIFGPGHSTARPHRSSIVNMLDPRVDSSKLKEQTGSRKGSIRHGLV</sequence>
<name>A0A9P4MYA4_9PLEO</name>
<evidence type="ECO:0000256" key="1">
    <source>
        <dbReference type="SAM" id="MobiDB-lite"/>
    </source>
</evidence>
<protein>
    <submittedName>
        <fullName evidence="2">Uncharacterized protein</fullName>
    </submittedName>
</protein>
<feature type="region of interest" description="Disordered" evidence="1">
    <location>
        <begin position="32"/>
        <end position="55"/>
    </location>
</feature>
<organism evidence="2 3">
    <name type="scientific">Delitschia confertaspora ATCC 74209</name>
    <dbReference type="NCBI Taxonomy" id="1513339"/>
    <lineage>
        <taxon>Eukaryota</taxon>
        <taxon>Fungi</taxon>
        <taxon>Dikarya</taxon>
        <taxon>Ascomycota</taxon>
        <taxon>Pezizomycotina</taxon>
        <taxon>Dothideomycetes</taxon>
        <taxon>Pleosporomycetidae</taxon>
        <taxon>Pleosporales</taxon>
        <taxon>Delitschiaceae</taxon>
        <taxon>Delitschia</taxon>
    </lineage>
</organism>
<feature type="compositionally biased region" description="Basic and acidic residues" evidence="1">
    <location>
        <begin position="108"/>
        <end position="120"/>
    </location>
</feature>